<dbReference type="Proteomes" id="UP000258309">
    <property type="component" value="Unassembled WGS sequence"/>
</dbReference>
<evidence type="ECO:0000313" key="1">
    <source>
        <dbReference type="EMBL" id="RFU23828.1"/>
    </source>
</evidence>
<comment type="caution">
    <text evidence="1">The sequence shown here is derived from an EMBL/GenBank/DDBJ whole genome shotgun (WGS) entry which is preliminary data.</text>
</comment>
<dbReference type="EMBL" id="NCSJ02000592">
    <property type="protein sequence ID" value="RFU23828.1"/>
    <property type="molecule type" value="Genomic_DNA"/>
</dbReference>
<sequence>MVEKYSKRHDIQHFDIGDIVALKIPREDRTVTDNRRLYGQILDEPHPHRYKVITQSGIINRLMPTKDLGVVDKSLWPDITIPESTKQVTLTLAAREASTSQRIRISCQCKGQCNTKRCRCFKEGKNCTVHCHKDEHDCGQLSDLAIRTEKALVEPPEHSKRKRARADTMGNVVSLTGHGIAIDLD</sequence>
<dbReference type="AlphaFoldDB" id="A0A3E2GS50"/>
<evidence type="ECO:0008006" key="3">
    <source>
        <dbReference type="Google" id="ProtNLM"/>
    </source>
</evidence>
<proteinExistence type="predicted"/>
<keyword evidence="2" id="KW-1185">Reference proteome</keyword>
<feature type="non-terminal residue" evidence="1">
    <location>
        <position position="1"/>
    </location>
</feature>
<feature type="non-terminal residue" evidence="1">
    <location>
        <position position="185"/>
    </location>
</feature>
<accession>A0A3E2GS50</accession>
<dbReference type="OrthoDB" id="5425597at2759"/>
<protein>
    <recommendedName>
        <fullName evidence="3">Tesmin/TSO1-like CXC domain-containing protein</fullName>
    </recommendedName>
</protein>
<reference evidence="1 2" key="1">
    <citation type="submission" date="2018-05" db="EMBL/GenBank/DDBJ databases">
        <title>Draft genome sequence of Scytalidium lignicola DSM 105466, a ubiquitous saprotrophic fungus.</title>
        <authorList>
            <person name="Buettner E."/>
            <person name="Gebauer A.M."/>
            <person name="Hofrichter M."/>
            <person name="Liers C."/>
            <person name="Kellner H."/>
        </authorList>
    </citation>
    <scope>NUCLEOTIDE SEQUENCE [LARGE SCALE GENOMIC DNA]</scope>
    <source>
        <strain evidence="1 2">DSM 105466</strain>
    </source>
</reference>
<evidence type="ECO:0000313" key="2">
    <source>
        <dbReference type="Proteomes" id="UP000258309"/>
    </source>
</evidence>
<organism evidence="1 2">
    <name type="scientific">Scytalidium lignicola</name>
    <name type="common">Hyphomycete</name>
    <dbReference type="NCBI Taxonomy" id="5539"/>
    <lineage>
        <taxon>Eukaryota</taxon>
        <taxon>Fungi</taxon>
        <taxon>Dikarya</taxon>
        <taxon>Ascomycota</taxon>
        <taxon>Pezizomycotina</taxon>
        <taxon>Leotiomycetes</taxon>
        <taxon>Leotiomycetes incertae sedis</taxon>
        <taxon>Scytalidium</taxon>
    </lineage>
</organism>
<name>A0A3E2GS50_SCYLI</name>
<gene>
    <name evidence="1" type="ORF">B7463_g12511</name>
</gene>